<feature type="transmembrane region" description="Helical" evidence="9">
    <location>
        <begin position="51"/>
        <end position="70"/>
    </location>
</feature>
<dbReference type="EMBL" id="LN890285">
    <property type="protein sequence ID" value="CUR53036.1"/>
    <property type="molecule type" value="Genomic_DNA"/>
</dbReference>
<dbReference type="AlphaFoldDB" id="A0A160SYN2"/>
<protein>
    <recommendedName>
        <fullName evidence="3 9">Flagellar biosynthetic protein FliQ</fullName>
    </recommendedName>
</protein>
<dbReference type="PATRIC" id="fig|98804.3.peg.45"/>
<evidence type="ECO:0000256" key="6">
    <source>
        <dbReference type="ARBA" id="ARBA00022989"/>
    </source>
</evidence>
<keyword evidence="10" id="KW-0966">Cell projection</keyword>
<keyword evidence="4 9" id="KW-1003">Cell membrane</keyword>
<evidence type="ECO:0000256" key="3">
    <source>
        <dbReference type="ARBA" id="ARBA00021718"/>
    </source>
</evidence>
<dbReference type="STRING" id="98804.BTSPAZIEG_0052"/>
<comment type="function">
    <text evidence="9">Role in flagellar biosynthesis.</text>
</comment>
<keyword evidence="11" id="KW-1185">Reference proteome</keyword>
<dbReference type="RefSeq" id="WP_075472318.1">
    <property type="nucleotide sequence ID" value="NZ_CP135003.1"/>
</dbReference>
<accession>A0A160SYN2</accession>
<dbReference type="GO" id="GO:0044780">
    <property type="term" value="P:bacterial-type flagellum assembly"/>
    <property type="evidence" value="ECO:0007669"/>
    <property type="project" value="InterPro"/>
</dbReference>
<evidence type="ECO:0000313" key="11">
    <source>
        <dbReference type="Proteomes" id="UP000243633"/>
    </source>
</evidence>
<evidence type="ECO:0000256" key="7">
    <source>
        <dbReference type="ARBA" id="ARBA00023136"/>
    </source>
</evidence>
<name>A0A160SYN2_BUCTT</name>
<dbReference type="PRINTS" id="PR00952">
    <property type="entry name" value="TYPE3IMQPROT"/>
</dbReference>
<evidence type="ECO:0000256" key="9">
    <source>
        <dbReference type="RuleBase" id="RU364090"/>
    </source>
</evidence>
<dbReference type="PIRSF" id="PIRSF004669">
    <property type="entry name" value="FliQ"/>
    <property type="match status" value="1"/>
</dbReference>
<dbReference type="GO" id="GO:0005886">
    <property type="term" value="C:plasma membrane"/>
    <property type="evidence" value="ECO:0007669"/>
    <property type="project" value="UniProtKB-SubCell"/>
</dbReference>
<reference evidence="11" key="1">
    <citation type="submission" date="2015-10" db="EMBL/GenBank/DDBJ databases">
        <authorList>
            <person name="Manzano-Marin A."/>
            <person name="Manzano-Marin A."/>
        </authorList>
    </citation>
    <scope>NUCLEOTIDE SEQUENCE [LARGE SCALE GENOMIC DNA]</scope>
    <source>
        <strain evidence="11">BTs</strain>
    </source>
</reference>
<evidence type="ECO:0000256" key="8">
    <source>
        <dbReference type="ARBA" id="ARBA00023143"/>
    </source>
</evidence>
<keyword evidence="8 9" id="KW-0975">Bacterial flagellum</keyword>
<feature type="transmembrane region" description="Helical" evidence="9">
    <location>
        <begin position="17"/>
        <end position="39"/>
    </location>
</feature>
<dbReference type="PANTHER" id="PTHR34040:SF2">
    <property type="entry name" value="FLAGELLAR BIOSYNTHETIC PROTEIN FLIQ"/>
    <property type="match status" value="1"/>
</dbReference>
<keyword evidence="5 9" id="KW-0812">Transmembrane</keyword>
<keyword evidence="10" id="KW-0282">Flagellum</keyword>
<proteinExistence type="inferred from homology"/>
<dbReference type="PANTHER" id="PTHR34040">
    <property type="entry name" value="FLAGELLAR BIOSYNTHETIC PROTEIN FLIQ"/>
    <property type="match status" value="1"/>
</dbReference>
<sequence length="90" mass="10326">MNQEIVMKLLQNSIKTIILLSSPLLISILCVGLLINIFQVSTQINEQTLSFIPKILIIFFSSLFFGPWMLKGILEYIIFIFQNIPIVIKI</sequence>
<evidence type="ECO:0000256" key="1">
    <source>
        <dbReference type="ARBA" id="ARBA00004651"/>
    </source>
</evidence>
<dbReference type="InterPro" id="IPR006305">
    <property type="entry name" value="FliQ"/>
</dbReference>
<evidence type="ECO:0000313" key="10">
    <source>
        <dbReference type="EMBL" id="CUR53036.1"/>
    </source>
</evidence>
<dbReference type="GO" id="GO:0009306">
    <property type="term" value="P:protein secretion"/>
    <property type="evidence" value="ECO:0007669"/>
    <property type="project" value="InterPro"/>
</dbReference>
<comment type="subcellular location">
    <subcellularLocation>
        <location evidence="1 9">Cell membrane</location>
        <topology evidence="1">Multi-pass membrane protein</topology>
    </subcellularLocation>
    <subcellularLocation>
        <location evidence="9">Bacterial flagellum basal body</location>
    </subcellularLocation>
</comment>
<comment type="similarity">
    <text evidence="2 9">Belongs to the FliQ/MopD/SpaQ family.</text>
</comment>
<evidence type="ECO:0000256" key="4">
    <source>
        <dbReference type="ARBA" id="ARBA00022475"/>
    </source>
</evidence>
<dbReference type="Proteomes" id="UP000243633">
    <property type="component" value="Chromosome 1"/>
</dbReference>
<keyword evidence="10" id="KW-0969">Cilium</keyword>
<dbReference type="GO" id="GO:0009425">
    <property type="term" value="C:bacterial-type flagellum basal body"/>
    <property type="evidence" value="ECO:0007669"/>
    <property type="project" value="UniProtKB-SubCell"/>
</dbReference>
<evidence type="ECO:0000256" key="5">
    <source>
        <dbReference type="ARBA" id="ARBA00022692"/>
    </source>
</evidence>
<dbReference type="Pfam" id="PF01313">
    <property type="entry name" value="Bac_export_3"/>
    <property type="match status" value="1"/>
</dbReference>
<gene>
    <name evidence="9 10" type="primary">fliQ</name>
    <name evidence="10" type="ORF">BTSPAZIEG_0052</name>
</gene>
<dbReference type="NCBIfam" id="TIGR01402">
    <property type="entry name" value="fliQ"/>
    <property type="match status" value="1"/>
</dbReference>
<dbReference type="InterPro" id="IPR002191">
    <property type="entry name" value="Bac_export_3"/>
</dbReference>
<keyword evidence="7 9" id="KW-0472">Membrane</keyword>
<keyword evidence="6 9" id="KW-1133">Transmembrane helix</keyword>
<evidence type="ECO:0000256" key="2">
    <source>
        <dbReference type="ARBA" id="ARBA00006156"/>
    </source>
</evidence>
<organism evidence="10 11">
    <name type="scientific">Buchnera aphidicola subsp. Tuberolachnus salignus</name>
    <dbReference type="NCBI Taxonomy" id="98804"/>
    <lineage>
        <taxon>Bacteria</taxon>
        <taxon>Pseudomonadati</taxon>
        <taxon>Pseudomonadota</taxon>
        <taxon>Gammaproteobacteria</taxon>
        <taxon>Enterobacterales</taxon>
        <taxon>Erwiniaceae</taxon>
        <taxon>Buchnera</taxon>
    </lineage>
</organism>